<feature type="non-terminal residue" evidence="1">
    <location>
        <position position="110"/>
    </location>
</feature>
<dbReference type="EMBL" id="LAZR01036522">
    <property type="protein sequence ID" value="KKL24616.1"/>
    <property type="molecule type" value="Genomic_DNA"/>
</dbReference>
<organism evidence="1">
    <name type="scientific">marine sediment metagenome</name>
    <dbReference type="NCBI Taxonomy" id="412755"/>
    <lineage>
        <taxon>unclassified sequences</taxon>
        <taxon>metagenomes</taxon>
        <taxon>ecological metagenomes</taxon>
    </lineage>
</organism>
<sequence>MAITKIKLEGFEKLARTNKKFFMQMKKSNRSIIGKEARRLSVQMKQVAPTDKFNLRKAIEHREFLNKPTGVVGAVVGITREMSRQHPEFRVGKDGQGWYPAYQEYGFFDR</sequence>
<accession>A0A0F9E3Y0</accession>
<gene>
    <name evidence="1" type="ORF">LCGC14_2413520</name>
</gene>
<evidence type="ECO:0000313" key="1">
    <source>
        <dbReference type="EMBL" id="KKL24616.1"/>
    </source>
</evidence>
<name>A0A0F9E3Y0_9ZZZZ</name>
<reference evidence="1" key="1">
    <citation type="journal article" date="2015" name="Nature">
        <title>Complex archaea that bridge the gap between prokaryotes and eukaryotes.</title>
        <authorList>
            <person name="Spang A."/>
            <person name="Saw J.H."/>
            <person name="Jorgensen S.L."/>
            <person name="Zaremba-Niedzwiedzka K."/>
            <person name="Martijn J."/>
            <person name="Lind A.E."/>
            <person name="van Eijk R."/>
            <person name="Schleper C."/>
            <person name="Guy L."/>
            <person name="Ettema T.J."/>
        </authorList>
    </citation>
    <scope>NUCLEOTIDE SEQUENCE</scope>
</reference>
<dbReference type="AlphaFoldDB" id="A0A0F9E3Y0"/>
<proteinExistence type="predicted"/>
<comment type="caution">
    <text evidence="1">The sequence shown here is derived from an EMBL/GenBank/DDBJ whole genome shotgun (WGS) entry which is preliminary data.</text>
</comment>
<protein>
    <submittedName>
        <fullName evidence="1">Uncharacterized protein</fullName>
    </submittedName>
</protein>